<evidence type="ECO:0000256" key="1">
    <source>
        <dbReference type="ARBA" id="ARBA00004141"/>
    </source>
</evidence>
<dbReference type="EMBL" id="BART01016444">
    <property type="protein sequence ID" value="GAG81790.1"/>
    <property type="molecule type" value="Genomic_DNA"/>
</dbReference>
<keyword evidence="3 5" id="KW-1133">Transmembrane helix</keyword>
<comment type="caution">
    <text evidence="7">The sequence shown here is derived from an EMBL/GenBank/DDBJ whole genome shotgun (WGS) entry which is preliminary data.</text>
</comment>
<evidence type="ECO:0000256" key="3">
    <source>
        <dbReference type="ARBA" id="ARBA00022989"/>
    </source>
</evidence>
<evidence type="ECO:0000313" key="7">
    <source>
        <dbReference type="EMBL" id="GAG81790.1"/>
    </source>
</evidence>
<feature type="transmembrane region" description="Helical" evidence="5">
    <location>
        <begin position="87"/>
        <end position="118"/>
    </location>
</feature>
<dbReference type="GO" id="GO:0016020">
    <property type="term" value="C:membrane"/>
    <property type="evidence" value="ECO:0007669"/>
    <property type="project" value="UniProtKB-SubCell"/>
</dbReference>
<gene>
    <name evidence="7" type="ORF">S01H4_31623</name>
</gene>
<dbReference type="Gene3D" id="1.20.1740.10">
    <property type="entry name" value="Amino acid/polyamine transporter I"/>
    <property type="match status" value="1"/>
</dbReference>
<name>X1AGS4_9ZZZZ</name>
<evidence type="ECO:0000256" key="2">
    <source>
        <dbReference type="ARBA" id="ARBA00022692"/>
    </source>
</evidence>
<keyword evidence="2 5" id="KW-0812">Transmembrane</keyword>
<organism evidence="7">
    <name type="scientific">marine sediment metagenome</name>
    <dbReference type="NCBI Taxonomy" id="412755"/>
    <lineage>
        <taxon>unclassified sequences</taxon>
        <taxon>metagenomes</taxon>
        <taxon>ecological metagenomes</taxon>
    </lineage>
</organism>
<proteinExistence type="predicted"/>
<evidence type="ECO:0000259" key="6">
    <source>
        <dbReference type="Pfam" id="PF00324"/>
    </source>
</evidence>
<feature type="transmembrane region" description="Helical" evidence="5">
    <location>
        <begin position="130"/>
        <end position="147"/>
    </location>
</feature>
<keyword evidence="4 5" id="KW-0472">Membrane</keyword>
<dbReference type="Pfam" id="PF00324">
    <property type="entry name" value="AA_permease"/>
    <property type="match status" value="1"/>
</dbReference>
<accession>X1AGS4</accession>
<dbReference type="PANTHER" id="PTHR42770:SF7">
    <property type="entry name" value="MEMBRANE PROTEIN"/>
    <property type="match status" value="1"/>
</dbReference>
<feature type="transmembrane region" description="Helical" evidence="5">
    <location>
        <begin position="47"/>
        <end position="66"/>
    </location>
</feature>
<dbReference type="GO" id="GO:0055085">
    <property type="term" value="P:transmembrane transport"/>
    <property type="evidence" value="ECO:0007669"/>
    <property type="project" value="InterPro"/>
</dbReference>
<protein>
    <recommendedName>
        <fullName evidence="6">Amino acid permease/ SLC12A domain-containing protein</fullName>
    </recommendedName>
</protein>
<dbReference type="InterPro" id="IPR004841">
    <property type="entry name" value="AA-permease/SLC12A_dom"/>
</dbReference>
<evidence type="ECO:0000256" key="4">
    <source>
        <dbReference type="ARBA" id="ARBA00023136"/>
    </source>
</evidence>
<dbReference type="InterPro" id="IPR050367">
    <property type="entry name" value="APC_superfamily"/>
</dbReference>
<comment type="subcellular location">
    <subcellularLocation>
        <location evidence="1">Membrane</location>
        <topology evidence="1">Multi-pass membrane protein</topology>
    </subcellularLocation>
</comment>
<sequence>MTEKEQEVFVPTRTIKLSSGILYGIGCGIGGSVFILLGTAIGQAQSGVFISLILGGILIFITALNYSELSTSLPVSGGAYNFSKEALGGFLAFIIGFFLWIASIATFSFSAQAFVVVIEAFFPLPIMKNLFILIAILSILFTTIVVFRTQKLALKTLVSLT</sequence>
<evidence type="ECO:0000256" key="5">
    <source>
        <dbReference type="SAM" id="Phobius"/>
    </source>
</evidence>
<feature type="transmembrane region" description="Helical" evidence="5">
    <location>
        <begin position="21"/>
        <end position="41"/>
    </location>
</feature>
<reference evidence="7" key="1">
    <citation type="journal article" date="2014" name="Front. Microbiol.">
        <title>High frequency of phylogenetically diverse reductive dehalogenase-homologous genes in deep subseafloor sedimentary metagenomes.</title>
        <authorList>
            <person name="Kawai M."/>
            <person name="Futagami T."/>
            <person name="Toyoda A."/>
            <person name="Takaki Y."/>
            <person name="Nishi S."/>
            <person name="Hori S."/>
            <person name="Arai W."/>
            <person name="Tsubouchi T."/>
            <person name="Morono Y."/>
            <person name="Uchiyama I."/>
            <person name="Ito T."/>
            <person name="Fujiyama A."/>
            <person name="Inagaki F."/>
            <person name="Takami H."/>
        </authorList>
    </citation>
    <scope>NUCLEOTIDE SEQUENCE</scope>
    <source>
        <strain evidence="7">Expedition CK06-06</strain>
    </source>
</reference>
<feature type="non-terminal residue" evidence="7">
    <location>
        <position position="161"/>
    </location>
</feature>
<feature type="domain" description="Amino acid permease/ SLC12A" evidence="6">
    <location>
        <begin position="22"/>
        <end position="147"/>
    </location>
</feature>
<dbReference type="AlphaFoldDB" id="X1AGS4"/>
<dbReference type="PANTHER" id="PTHR42770">
    <property type="entry name" value="AMINO ACID TRANSPORTER-RELATED"/>
    <property type="match status" value="1"/>
</dbReference>